<reference evidence="1 2" key="1">
    <citation type="submission" date="2017-01" db="EMBL/GenBank/DDBJ databases">
        <title>Genome sequence of Rhodoferax antarcticus ANT.BR, a psychrophilic purple nonsulfur bacterium from an Antarctic microbial mat.</title>
        <authorList>
            <person name="Baker J."/>
            <person name="Riester C."/>
            <person name="Skinner B."/>
            <person name="Newell A."/>
            <person name="Swingley W."/>
            <person name="Madigan M."/>
            <person name="Jung D."/>
            <person name="Asao M."/>
            <person name="Chen M."/>
            <person name="Loughlin P."/>
            <person name="Pan H."/>
            <person name="Lin S."/>
            <person name="Li N."/>
            <person name="Shaw J."/>
            <person name="Prado M."/>
            <person name="Sherman C."/>
            <person name="Li X."/>
            <person name="Tang J."/>
            <person name="Blankenship R."/>
            <person name="Zhao T."/>
            <person name="Touchman J."/>
            <person name="Sattley M."/>
        </authorList>
    </citation>
    <scope>NUCLEOTIDE SEQUENCE [LARGE SCALE GENOMIC DNA]</scope>
    <source>
        <strain evidence="1 2">ANT.BR</strain>
    </source>
</reference>
<gene>
    <name evidence="1" type="ORF">BLL52_3825</name>
</gene>
<name>A0A1Q8YAD7_9BURK</name>
<evidence type="ECO:0000313" key="1">
    <source>
        <dbReference type="EMBL" id="OLP05005.1"/>
    </source>
</evidence>
<comment type="caution">
    <text evidence="1">The sequence shown here is derived from an EMBL/GenBank/DDBJ whole genome shotgun (WGS) entry which is preliminary data.</text>
</comment>
<dbReference type="AlphaFoldDB" id="A0A1Q8YAD7"/>
<sequence>MESRYWLSLQAECDMRMVTRQSRDKVAARIREFQSLVV</sequence>
<proteinExistence type="predicted"/>
<evidence type="ECO:0000313" key="2">
    <source>
        <dbReference type="Proteomes" id="UP000185911"/>
    </source>
</evidence>
<dbReference type="EMBL" id="MSYM01000018">
    <property type="protein sequence ID" value="OLP05005.1"/>
    <property type="molecule type" value="Genomic_DNA"/>
</dbReference>
<accession>A0A1Q8YAD7</accession>
<dbReference type="Proteomes" id="UP000185911">
    <property type="component" value="Unassembled WGS sequence"/>
</dbReference>
<organism evidence="1 2">
    <name type="scientific">Rhodoferax antarcticus ANT.BR</name>
    <dbReference type="NCBI Taxonomy" id="1111071"/>
    <lineage>
        <taxon>Bacteria</taxon>
        <taxon>Pseudomonadati</taxon>
        <taxon>Pseudomonadota</taxon>
        <taxon>Betaproteobacteria</taxon>
        <taxon>Burkholderiales</taxon>
        <taxon>Comamonadaceae</taxon>
        <taxon>Rhodoferax</taxon>
    </lineage>
</organism>
<keyword evidence="2" id="KW-1185">Reference proteome</keyword>
<protein>
    <submittedName>
        <fullName evidence="1">Uncharacterized protein</fullName>
    </submittedName>
</protein>